<accession>A0ABQ4ZZY3</accession>
<evidence type="ECO:0000313" key="2">
    <source>
        <dbReference type="Proteomes" id="UP001151760"/>
    </source>
</evidence>
<proteinExistence type="predicted"/>
<organism evidence="1 2">
    <name type="scientific">Tanacetum coccineum</name>
    <dbReference type="NCBI Taxonomy" id="301880"/>
    <lineage>
        <taxon>Eukaryota</taxon>
        <taxon>Viridiplantae</taxon>
        <taxon>Streptophyta</taxon>
        <taxon>Embryophyta</taxon>
        <taxon>Tracheophyta</taxon>
        <taxon>Spermatophyta</taxon>
        <taxon>Magnoliopsida</taxon>
        <taxon>eudicotyledons</taxon>
        <taxon>Gunneridae</taxon>
        <taxon>Pentapetalae</taxon>
        <taxon>asterids</taxon>
        <taxon>campanulids</taxon>
        <taxon>Asterales</taxon>
        <taxon>Asteraceae</taxon>
        <taxon>Asteroideae</taxon>
        <taxon>Anthemideae</taxon>
        <taxon>Anthemidinae</taxon>
        <taxon>Tanacetum</taxon>
    </lineage>
</organism>
<comment type="caution">
    <text evidence="1">The sequence shown here is derived from an EMBL/GenBank/DDBJ whole genome shotgun (WGS) entry which is preliminary data.</text>
</comment>
<sequence>MEEVWMIFGARQLVSIVTSHFLLPPPSVESKSTYEGTTASCKLPWLHFLWIGMVLAKVKNLNLKLIGMPKSSNMNLRHLDLFEIQRIVKSIEWYSFREAMVDIDEGVL</sequence>
<keyword evidence="2" id="KW-1185">Reference proteome</keyword>
<gene>
    <name evidence="1" type="ORF">Tco_0801595</name>
</gene>
<protein>
    <submittedName>
        <fullName evidence="1">Uncharacterized protein</fullName>
    </submittedName>
</protein>
<reference evidence="1" key="2">
    <citation type="submission" date="2022-01" db="EMBL/GenBank/DDBJ databases">
        <authorList>
            <person name="Yamashiro T."/>
            <person name="Shiraishi A."/>
            <person name="Satake H."/>
            <person name="Nakayama K."/>
        </authorList>
    </citation>
    <scope>NUCLEOTIDE SEQUENCE</scope>
</reference>
<dbReference type="EMBL" id="BQNB010011746">
    <property type="protein sequence ID" value="GJS94627.1"/>
    <property type="molecule type" value="Genomic_DNA"/>
</dbReference>
<evidence type="ECO:0000313" key="1">
    <source>
        <dbReference type="EMBL" id="GJS94627.1"/>
    </source>
</evidence>
<dbReference type="Proteomes" id="UP001151760">
    <property type="component" value="Unassembled WGS sequence"/>
</dbReference>
<reference evidence="1" key="1">
    <citation type="journal article" date="2022" name="Int. J. Mol. Sci.">
        <title>Draft Genome of Tanacetum Coccineum: Genomic Comparison of Closely Related Tanacetum-Family Plants.</title>
        <authorList>
            <person name="Yamashiro T."/>
            <person name="Shiraishi A."/>
            <person name="Nakayama K."/>
            <person name="Satake H."/>
        </authorList>
    </citation>
    <scope>NUCLEOTIDE SEQUENCE</scope>
</reference>
<name>A0ABQ4ZZY3_9ASTR</name>